<dbReference type="Proteomes" id="UP000050509">
    <property type="component" value="Unassembled WGS sequence"/>
</dbReference>
<keyword evidence="2" id="KW-1185">Reference proteome</keyword>
<evidence type="ECO:0000313" key="1">
    <source>
        <dbReference type="EMBL" id="KPV52107.1"/>
    </source>
</evidence>
<proteinExistence type="predicted"/>
<comment type="caution">
    <text evidence="1">The sequence shown here is derived from an EMBL/GenBank/DDBJ whole genome shotgun (WGS) entry which is preliminary data.</text>
</comment>
<organism evidence="1 2">
    <name type="scientific">Kouleothrix aurantiaca</name>
    <dbReference type="NCBI Taxonomy" id="186479"/>
    <lineage>
        <taxon>Bacteria</taxon>
        <taxon>Bacillati</taxon>
        <taxon>Chloroflexota</taxon>
        <taxon>Chloroflexia</taxon>
        <taxon>Chloroflexales</taxon>
        <taxon>Roseiflexineae</taxon>
        <taxon>Roseiflexaceae</taxon>
        <taxon>Kouleothrix</taxon>
    </lineage>
</organism>
<gene>
    <name evidence="1" type="ORF">SE17_17420</name>
</gene>
<sequence length="127" mass="14258">MREGQESTRHPGLGVYALCLGPQSPTLPGERLQLVIYDHDDRVARRLEQKRGACLDEGWVSFFANDPRSRPAKFLWPIVDIDPATNTETVLHPDYSTTLGMEPYYQLLAEWVAKYGVPDADPSAKAD</sequence>
<dbReference type="EMBL" id="LJCR01000656">
    <property type="protein sequence ID" value="KPV52107.1"/>
    <property type="molecule type" value="Genomic_DNA"/>
</dbReference>
<evidence type="ECO:0000313" key="2">
    <source>
        <dbReference type="Proteomes" id="UP000050509"/>
    </source>
</evidence>
<dbReference type="AlphaFoldDB" id="A0A0P9DPP5"/>
<accession>A0A0P9DPP5</accession>
<reference evidence="1 2" key="1">
    <citation type="submission" date="2015-09" db="EMBL/GenBank/DDBJ databases">
        <title>Draft genome sequence of Kouleothrix aurantiaca JCM 19913.</title>
        <authorList>
            <person name="Hemp J."/>
        </authorList>
    </citation>
    <scope>NUCLEOTIDE SEQUENCE [LARGE SCALE GENOMIC DNA]</scope>
    <source>
        <strain evidence="1 2">COM-B</strain>
    </source>
</reference>
<name>A0A0P9DPP5_9CHLR</name>
<protein>
    <submittedName>
        <fullName evidence="1">Uncharacterized protein</fullName>
    </submittedName>
</protein>